<dbReference type="InterPro" id="IPR003598">
    <property type="entry name" value="Ig_sub2"/>
</dbReference>
<evidence type="ECO:0000259" key="18">
    <source>
        <dbReference type="PROSITE" id="PS50853"/>
    </source>
</evidence>
<feature type="domain" description="Fibronectin type-III" evidence="18">
    <location>
        <begin position="13"/>
        <end position="109"/>
    </location>
</feature>
<evidence type="ECO:0000313" key="20">
    <source>
        <dbReference type="Proteomes" id="UP000009022"/>
    </source>
</evidence>
<dbReference type="SMART" id="SM00060">
    <property type="entry name" value="FN3"/>
    <property type="match status" value="1"/>
</dbReference>
<dbReference type="GO" id="GO:0005886">
    <property type="term" value="C:plasma membrane"/>
    <property type="evidence" value="ECO:0000318"/>
    <property type="project" value="GO_Central"/>
</dbReference>
<evidence type="ECO:0000256" key="12">
    <source>
        <dbReference type="ARBA" id="ARBA00023224"/>
    </source>
</evidence>
<sequence>MATNEFLIVPSAAPVDVRISPTANGATSAIVAWSIPTLFNQNGIITGYHIKYFPLDQLQNETVISLGNITQYTLLNLNPKRNYSIQVAAATSIGIGPYSAATIYETHEAVAPNVTQSPRSSVVKAGTVIRLECAATGDPTPTTKWIKDNQPISTVYNVLTNPGYGRLIVTDIGTADNGSYWCQFTNIKATIVTDAAIIAVEDSNTTGFCIDEIVNNMRWPKTYGGQTAIVSCPSPIQGNATRLCTAGINRASTWEQIDTTGCQSPAFAAATSLINKLDSIGQGAANETLTELETLSANKTLYGGDIIKAIEILTKINRVSTWVDAPLLTNYVNVHSNLLNSDNKNAWKYASKFCLDINGNTVSVMDNLEEFASKMNDTSNNKTITILSNNIVQKQVIVIYKTLGNLIPANLHRDRNATSTGVNSVNSHIISTSMYPNAAKNLSHPLQITFVNKNAINSNNNYVEISCTFWQSKSGLCGWSTSGCWKDLKSNSTHTICYCNHTTTFGTILTHLPQDKIKLEVIIYIGCGLASFLLALTIAINIIYWRRTPKILGIINVSMFICILIANIIVIFGLIETESKLRCTIVATILHYVLLAAFAWMLCHSFYLFSSLTSKDGNGKYCKSFIFAAFILALAIAIVTAAVAINGMGMQNYIQNNSSFLPAALILMLLLVIDWTLFVLFVAIGNVVLQYLFAVINFLQALYIFAFYGLKQIMCGNIDQVGNHALNNLNMCYNYIYLKVVGMSNHK</sequence>
<dbReference type="Pfam" id="PF00041">
    <property type="entry name" value="fn3"/>
    <property type="match status" value="1"/>
</dbReference>
<feature type="domain" description="GAIN-B" evidence="14">
    <location>
        <begin position="353"/>
        <end position="516"/>
    </location>
</feature>
<dbReference type="Pfam" id="PF01825">
    <property type="entry name" value="GPS"/>
    <property type="match status" value="1"/>
</dbReference>
<dbReference type="SMART" id="SM00408">
    <property type="entry name" value="IGc2"/>
    <property type="match status" value="1"/>
</dbReference>
<dbReference type="Gene3D" id="4.10.1240.10">
    <property type="entry name" value="GPCR, family 2, extracellular hormone receptor domain"/>
    <property type="match status" value="1"/>
</dbReference>
<dbReference type="CTD" id="6757260"/>
<evidence type="ECO:0000256" key="4">
    <source>
        <dbReference type="ARBA" id="ARBA00022692"/>
    </source>
</evidence>
<dbReference type="PROSITE" id="PS50835">
    <property type="entry name" value="IG_LIKE"/>
    <property type="match status" value="1"/>
</dbReference>
<accession>B3S796</accession>
<dbReference type="PhylomeDB" id="B3S796"/>
<evidence type="ECO:0000256" key="6">
    <source>
        <dbReference type="ARBA" id="ARBA00022737"/>
    </source>
</evidence>
<dbReference type="InterPro" id="IPR003599">
    <property type="entry name" value="Ig_sub"/>
</dbReference>
<evidence type="ECO:0000256" key="5">
    <source>
        <dbReference type="ARBA" id="ARBA00022729"/>
    </source>
</evidence>
<keyword evidence="5" id="KW-0732">Signal</keyword>
<keyword evidence="11" id="KW-0675">Receptor</keyword>
<dbReference type="PROSITE" id="PS50227">
    <property type="entry name" value="G_PROTEIN_RECEP_F2_3"/>
    <property type="match status" value="1"/>
</dbReference>
<dbReference type="SUPFAM" id="SSF49265">
    <property type="entry name" value="Fibronectin type III"/>
    <property type="match status" value="1"/>
</dbReference>
<evidence type="ECO:0000259" key="16">
    <source>
        <dbReference type="PROSITE" id="PS50261"/>
    </source>
</evidence>
<dbReference type="InParanoid" id="B3S796"/>
<evidence type="ECO:0000256" key="1">
    <source>
        <dbReference type="ARBA" id="ARBA00004651"/>
    </source>
</evidence>
<dbReference type="SUPFAM" id="SSF48726">
    <property type="entry name" value="Immunoglobulin"/>
    <property type="match status" value="1"/>
</dbReference>
<evidence type="ECO:0000256" key="10">
    <source>
        <dbReference type="ARBA" id="ARBA00023157"/>
    </source>
</evidence>
<dbReference type="InterPro" id="IPR000203">
    <property type="entry name" value="GPS"/>
</dbReference>
<protein>
    <recommendedName>
        <fullName evidence="21">G-protein coupled receptors family 2 profile 2 domain-containing protein</fullName>
    </recommendedName>
</protein>
<evidence type="ECO:0000313" key="19">
    <source>
        <dbReference type="EMBL" id="EDV21447.1"/>
    </source>
</evidence>
<feature type="domain" description="G-protein coupled receptors family 2 profile 2" evidence="16">
    <location>
        <begin position="519"/>
        <end position="643"/>
    </location>
</feature>
<dbReference type="InterPro" id="IPR000832">
    <property type="entry name" value="GPCR_2_secretin-like"/>
</dbReference>
<feature type="transmembrane region" description="Helical" evidence="13">
    <location>
        <begin position="521"/>
        <end position="545"/>
    </location>
</feature>
<evidence type="ECO:0000256" key="2">
    <source>
        <dbReference type="ARBA" id="ARBA00007343"/>
    </source>
</evidence>
<dbReference type="InterPro" id="IPR013783">
    <property type="entry name" value="Ig-like_fold"/>
</dbReference>
<dbReference type="Pfam" id="PF02793">
    <property type="entry name" value="HRM"/>
    <property type="match status" value="1"/>
</dbReference>
<keyword evidence="7 13" id="KW-1133">Transmembrane helix</keyword>
<dbReference type="InterPro" id="IPR057244">
    <property type="entry name" value="GAIN_B"/>
</dbReference>
<evidence type="ECO:0008006" key="21">
    <source>
        <dbReference type="Google" id="ProtNLM"/>
    </source>
</evidence>
<dbReference type="InterPro" id="IPR036116">
    <property type="entry name" value="FN3_sf"/>
</dbReference>
<dbReference type="Pfam" id="PF00002">
    <property type="entry name" value="7tm_2"/>
    <property type="match status" value="1"/>
</dbReference>
<dbReference type="InterPro" id="IPR013098">
    <property type="entry name" value="Ig_I-set"/>
</dbReference>
<organism evidence="19 20">
    <name type="scientific">Trichoplax adhaerens</name>
    <name type="common">Trichoplax reptans</name>
    <dbReference type="NCBI Taxonomy" id="10228"/>
    <lineage>
        <taxon>Eukaryota</taxon>
        <taxon>Metazoa</taxon>
        <taxon>Placozoa</taxon>
        <taxon>Uniplacotomia</taxon>
        <taxon>Trichoplacea</taxon>
        <taxon>Trichoplacidae</taxon>
        <taxon>Trichoplax</taxon>
    </lineage>
</organism>
<dbReference type="AlphaFoldDB" id="B3S796"/>
<dbReference type="InterPro" id="IPR003961">
    <property type="entry name" value="FN3_dom"/>
</dbReference>
<dbReference type="PROSITE" id="PS50261">
    <property type="entry name" value="G_PROTEIN_RECEP_F2_4"/>
    <property type="match status" value="1"/>
</dbReference>
<dbReference type="OMA" id="CITIDAS"/>
<dbReference type="eggNOG" id="KOG4228">
    <property type="taxonomic scope" value="Eukaryota"/>
</dbReference>
<dbReference type="Pfam" id="PF16489">
    <property type="entry name" value="GAIN"/>
    <property type="match status" value="1"/>
</dbReference>
<evidence type="ECO:0000256" key="13">
    <source>
        <dbReference type="SAM" id="Phobius"/>
    </source>
</evidence>
<dbReference type="RefSeq" id="XP_002116047.1">
    <property type="nucleotide sequence ID" value="XM_002116011.1"/>
</dbReference>
<keyword evidence="9 13" id="KW-0472">Membrane</keyword>
<dbReference type="InterPro" id="IPR036445">
    <property type="entry name" value="GPCR_2_extracell_dom_sf"/>
</dbReference>
<feature type="transmembrane region" description="Helical" evidence="13">
    <location>
        <begin position="625"/>
        <end position="648"/>
    </location>
</feature>
<evidence type="ECO:0000259" key="15">
    <source>
        <dbReference type="PROSITE" id="PS50227"/>
    </source>
</evidence>
<dbReference type="FunFam" id="2.60.40.10:FF:002971">
    <property type="match status" value="1"/>
</dbReference>
<dbReference type="FunFam" id="2.60.220.50:FF:000062">
    <property type="entry name" value="Predicted protein"/>
    <property type="match status" value="1"/>
</dbReference>
<dbReference type="PROSITE" id="PS50221">
    <property type="entry name" value="GAIN_B"/>
    <property type="match status" value="1"/>
</dbReference>
<feature type="domain" description="G-protein coupled receptors family 2 profile 1" evidence="15">
    <location>
        <begin position="181"/>
        <end position="266"/>
    </location>
</feature>
<evidence type="ECO:0000256" key="9">
    <source>
        <dbReference type="ARBA" id="ARBA00023136"/>
    </source>
</evidence>
<dbReference type="FunFam" id="1.20.1070.10:FF:001257">
    <property type="entry name" value="Uncharacterized protein"/>
    <property type="match status" value="1"/>
</dbReference>
<dbReference type="InterPro" id="IPR007110">
    <property type="entry name" value="Ig-like_dom"/>
</dbReference>
<evidence type="ECO:0000256" key="7">
    <source>
        <dbReference type="ARBA" id="ARBA00022989"/>
    </source>
</evidence>
<dbReference type="GO" id="GO:0007166">
    <property type="term" value="P:cell surface receptor signaling pathway"/>
    <property type="evidence" value="ECO:0007669"/>
    <property type="project" value="InterPro"/>
</dbReference>
<feature type="transmembrane region" description="Helical" evidence="13">
    <location>
        <begin position="691"/>
        <end position="710"/>
    </location>
</feature>
<dbReference type="HOGENOM" id="CLU_372288_0_0_1"/>
<dbReference type="InterPro" id="IPR046338">
    <property type="entry name" value="GAIN_dom_sf"/>
</dbReference>
<keyword evidence="3" id="KW-1003">Cell membrane</keyword>
<evidence type="ECO:0000256" key="11">
    <source>
        <dbReference type="ARBA" id="ARBA00023170"/>
    </source>
</evidence>
<evidence type="ECO:0000259" key="14">
    <source>
        <dbReference type="PROSITE" id="PS50221"/>
    </source>
</evidence>
<dbReference type="Gene3D" id="1.20.1070.10">
    <property type="entry name" value="Rhodopsin 7-helix transmembrane proteins"/>
    <property type="match status" value="1"/>
</dbReference>
<comment type="subcellular location">
    <subcellularLocation>
        <location evidence="1">Cell membrane</location>
        <topology evidence="1">Multi-pass membrane protein</topology>
    </subcellularLocation>
</comment>
<dbReference type="CDD" id="cd00063">
    <property type="entry name" value="FN3"/>
    <property type="match status" value="1"/>
</dbReference>
<dbReference type="KEGG" id="tad:TRIADDRAFT_60087"/>
<dbReference type="SMART" id="SM00409">
    <property type="entry name" value="IG"/>
    <property type="match status" value="1"/>
</dbReference>
<dbReference type="PROSITE" id="PS50853">
    <property type="entry name" value="FN3"/>
    <property type="match status" value="1"/>
</dbReference>
<keyword evidence="8" id="KW-0297">G-protein coupled receptor</keyword>
<keyword evidence="6" id="KW-0677">Repeat</keyword>
<dbReference type="SMART" id="SM00008">
    <property type="entry name" value="HormR"/>
    <property type="match status" value="1"/>
</dbReference>
<dbReference type="SMART" id="SM00303">
    <property type="entry name" value="GPS"/>
    <property type="match status" value="1"/>
</dbReference>
<dbReference type="Gene3D" id="2.60.220.50">
    <property type="match status" value="1"/>
</dbReference>
<reference evidence="19 20" key="1">
    <citation type="journal article" date="2008" name="Nature">
        <title>The Trichoplax genome and the nature of placozoans.</title>
        <authorList>
            <person name="Srivastava M."/>
            <person name="Begovic E."/>
            <person name="Chapman J."/>
            <person name="Putnam N.H."/>
            <person name="Hellsten U."/>
            <person name="Kawashima T."/>
            <person name="Kuo A."/>
            <person name="Mitros T."/>
            <person name="Salamov A."/>
            <person name="Carpenter M.L."/>
            <person name="Signorovitch A.Y."/>
            <person name="Moreno M.A."/>
            <person name="Kamm K."/>
            <person name="Grimwood J."/>
            <person name="Schmutz J."/>
            <person name="Shapiro H."/>
            <person name="Grigoriev I.V."/>
            <person name="Buss L.W."/>
            <person name="Schierwater B."/>
            <person name="Dellaporta S.L."/>
            <person name="Rokhsar D.S."/>
        </authorList>
    </citation>
    <scope>NUCLEOTIDE SEQUENCE [LARGE SCALE GENOMIC DNA]</scope>
    <source>
        <strain evidence="19 20">Grell-BS-1999</strain>
    </source>
</reference>
<keyword evidence="4 13" id="KW-0812">Transmembrane</keyword>
<feature type="domain" description="Ig-like" evidence="17">
    <location>
        <begin position="112"/>
        <end position="199"/>
    </location>
</feature>
<dbReference type="OrthoDB" id="6159398at2759"/>
<evidence type="ECO:0000256" key="8">
    <source>
        <dbReference type="ARBA" id="ARBA00023040"/>
    </source>
</evidence>
<dbReference type="InterPro" id="IPR032471">
    <property type="entry name" value="AGRL2-4_GAIN_subdom_A"/>
</dbReference>
<feature type="transmembrane region" description="Helical" evidence="13">
    <location>
        <begin position="551"/>
        <end position="575"/>
    </location>
</feature>
<dbReference type="InterPro" id="IPR036179">
    <property type="entry name" value="Ig-like_dom_sf"/>
</dbReference>
<dbReference type="GO" id="GO:0004930">
    <property type="term" value="F:G protein-coupled receptor activity"/>
    <property type="evidence" value="ECO:0007669"/>
    <property type="project" value="UniProtKB-KW"/>
</dbReference>
<feature type="transmembrane region" description="Helical" evidence="13">
    <location>
        <begin position="587"/>
        <end position="609"/>
    </location>
</feature>
<feature type="transmembrane region" description="Helical" evidence="13">
    <location>
        <begin position="660"/>
        <end position="685"/>
    </location>
</feature>
<dbReference type="Pfam" id="PF07679">
    <property type="entry name" value="I-set"/>
    <property type="match status" value="1"/>
</dbReference>
<comment type="similarity">
    <text evidence="2">Belongs to the G-protein coupled receptor 2 family. Adhesion G-protein coupled receptor (ADGR) subfamily.</text>
</comment>
<evidence type="ECO:0000256" key="3">
    <source>
        <dbReference type="ARBA" id="ARBA00022475"/>
    </source>
</evidence>
<gene>
    <name evidence="19" type="ORF">TRIADDRAFT_60087</name>
</gene>
<name>B3S796_TRIAD</name>
<keyword evidence="20" id="KW-1185">Reference proteome</keyword>
<dbReference type="PANTHER" id="PTHR12011">
    <property type="entry name" value="ADHESION G-PROTEIN COUPLED RECEPTOR"/>
    <property type="match status" value="1"/>
</dbReference>
<dbReference type="FunFam" id="2.60.40.10:FF:000028">
    <property type="entry name" value="Neuronal cell adhesion molecule"/>
    <property type="match status" value="1"/>
</dbReference>
<dbReference type="STRING" id="10228.B3S796"/>
<dbReference type="EMBL" id="DS985253">
    <property type="protein sequence ID" value="EDV21447.1"/>
    <property type="molecule type" value="Genomic_DNA"/>
</dbReference>
<dbReference type="InterPro" id="IPR017981">
    <property type="entry name" value="GPCR_2-like_7TM"/>
</dbReference>
<dbReference type="PANTHER" id="PTHR12011:SF347">
    <property type="entry name" value="FI21270P1-RELATED"/>
    <property type="match status" value="1"/>
</dbReference>
<dbReference type="Proteomes" id="UP000009022">
    <property type="component" value="Unassembled WGS sequence"/>
</dbReference>
<evidence type="ECO:0000259" key="17">
    <source>
        <dbReference type="PROSITE" id="PS50835"/>
    </source>
</evidence>
<dbReference type="Gene3D" id="2.60.40.10">
    <property type="entry name" value="Immunoglobulins"/>
    <property type="match status" value="2"/>
</dbReference>
<proteinExistence type="inferred from homology"/>
<dbReference type="InterPro" id="IPR001879">
    <property type="entry name" value="GPCR_2_extracellular_dom"/>
</dbReference>
<dbReference type="SUPFAM" id="SSF111418">
    <property type="entry name" value="Hormone receptor domain"/>
    <property type="match status" value="1"/>
</dbReference>
<dbReference type="GeneID" id="6757260"/>
<keyword evidence="12" id="KW-0807">Transducer</keyword>
<keyword evidence="10" id="KW-1015">Disulfide bond</keyword>